<accession>A0ABU6VS21</accession>
<evidence type="ECO:0000313" key="2">
    <source>
        <dbReference type="EMBL" id="MED6174663.1"/>
    </source>
</evidence>
<gene>
    <name evidence="2" type="ORF">PIB30_071157</name>
</gene>
<protein>
    <submittedName>
        <fullName evidence="2">Uncharacterized protein</fullName>
    </submittedName>
</protein>
<feature type="compositionally biased region" description="Polar residues" evidence="1">
    <location>
        <begin position="173"/>
        <end position="185"/>
    </location>
</feature>
<evidence type="ECO:0000256" key="1">
    <source>
        <dbReference type="SAM" id="MobiDB-lite"/>
    </source>
</evidence>
<name>A0ABU6VS21_9FABA</name>
<keyword evidence="3" id="KW-1185">Reference proteome</keyword>
<comment type="caution">
    <text evidence="2">The sequence shown here is derived from an EMBL/GenBank/DDBJ whole genome shotgun (WGS) entry which is preliminary data.</text>
</comment>
<evidence type="ECO:0000313" key="3">
    <source>
        <dbReference type="Proteomes" id="UP001341840"/>
    </source>
</evidence>
<proteinExistence type="predicted"/>
<dbReference type="EMBL" id="JASCZI010151851">
    <property type="protein sequence ID" value="MED6174663.1"/>
    <property type="molecule type" value="Genomic_DNA"/>
</dbReference>
<reference evidence="2 3" key="1">
    <citation type="journal article" date="2023" name="Plants (Basel)">
        <title>Bridging the Gap: Combining Genomics and Transcriptomics Approaches to Understand Stylosanthes scabra, an Orphan Legume from the Brazilian Caatinga.</title>
        <authorList>
            <person name="Ferreira-Neto J.R.C."/>
            <person name="da Silva M.D."/>
            <person name="Binneck E."/>
            <person name="de Melo N.F."/>
            <person name="da Silva R.H."/>
            <person name="de Melo A.L.T.M."/>
            <person name="Pandolfi V."/>
            <person name="Bustamante F.O."/>
            <person name="Brasileiro-Vidal A.C."/>
            <person name="Benko-Iseppon A.M."/>
        </authorList>
    </citation>
    <scope>NUCLEOTIDE SEQUENCE [LARGE SCALE GENOMIC DNA]</scope>
    <source>
        <tissue evidence="2">Leaves</tissue>
    </source>
</reference>
<dbReference type="Proteomes" id="UP001341840">
    <property type="component" value="Unassembled WGS sequence"/>
</dbReference>
<organism evidence="2 3">
    <name type="scientific">Stylosanthes scabra</name>
    <dbReference type="NCBI Taxonomy" id="79078"/>
    <lineage>
        <taxon>Eukaryota</taxon>
        <taxon>Viridiplantae</taxon>
        <taxon>Streptophyta</taxon>
        <taxon>Embryophyta</taxon>
        <taxon>Tracheophyta</taxon>
        <taxon>Spermatophyta</taxon>
        <taxon>Magnoliopsida</taxon>
        <taxon>eudicotyledons</taxon>
        <taxon>Gunneridae</taxon>
        <taxon>Pentapetalae</taxon>
        <taxon>rosids</taxon>
        <taxon>fabids</taxon>
        <taxon>Fabales</taxon>
        <taxon>Fabaceae</taxon>
        <taxon>Papilionoideae</taxon>
        <taxon>50 kb inversion clade</taxon>
        <taxon>dalbergioids sensu lato</taxon>
        <taxon>Dalbergieae</taxon>
        <taxon>Pterocarpus clade</taxon>
        <taxon>Stylosanthes</taxon>
    </lineage>
</organism>
<sequence length="274" mass="30444">MDDEGVQETGGISNQKKRVTDTFDFTLNDAITEKYRRNNYQAVRIGDTFNNGRYVVQRKTSPLPILNQEFEIEIFFESRSIVVTTPDASVLPSTAGQITLCIQTHVASSCMDMSIGSAVVSAFDAEEQVEEEPDEDKLVFDDYFMSFTPTADGLAQTQGNAGNGTAFSVDHGTASSVDHGTSSRRLSGKKMKQVDILKRMADEVHESTVAQREHVQILANVIFRNNEEVKIGEKLEELGFADHDAFHVVVKICFDPRLEKSFWGMTDAQNTTLA</sequence>
<feature type="region of interest" description="Disordered" evidence="1">
    <location>
        <begin position="161"/>
        <end position="186"/>
    </location>
</feature>